<reference evidence="3" key="1">
    <citation type="journal article" date="2019" name="Int. J. Syst. Evol. Microbiol.">
        <title>The Global Catalogue of Microorganisms (GCM) 10K type strain sequencing project: providing services to taxonomists for standard genome sequencing and annotation.</title>
        <authorList>
            <consortium name="The Broad Institute Genomics Platform"/>
            <consortium name="The Broad Institute Genome Sequencing Center for Infectious Disease"/>
            <person name="Wu L."/>
            <person name="Ma J."/>
        </authorList>
    </citation>
    <scope>NUCLEOTIDE SEQUENCE [LARGE SCALE GENOMIC DNA]</scope>
    <source>
        <strain evidence="3">KCTC 33676</strain>
    </source>
</reference>
<accession>A0ABW5RFD4</accession>
<dbReference type="SUPFAM" id="SSF50814">
    <property type="entry name" value="Lipocalins"/>
    <property type="match status" value="1"/>
</dbReference>
<evidence type="ECO:0000313" key="3">
    <source>
        <dbReference type="Proteomes" id="UP001597497"/>
    </source>
</evidence>
<keyword evidence="3" id="KW-1185">Reference proteome</keyword>
<comment type="caution">
    <text evidence="2">The sequence shown here is derived from an EMBL/GenBank/DDBJ whole genome shotgun (WGS) entry which is preliminary data.</text>
</comment>
<dbReference type="InterPro" id="IPR015231">
    <property type="entry name" value="DUF1934"/>
</dbReference>
<gene>
    <name evidence="2" type="ORF">ACFSUC_17885</name>
</gene>
<organism evidence="2 3">
    <name type="scientific">Marinicrinis sediminis</name>
    <dbReference type="NCBI Taxonomy" id="1652465"/>
    <lineage>
        <taxon>Bacteria</taxon>
        <taxon>Bacillati</taxon>
        <taxon>Bacillota</taxon>
        <taxon>Bacilli</taxon>
        <taxon>Bacillales</taxon>
        <taxon>Paenibacillaceae</taxon>
    </lineage>
</organism>
<dbReference type="Pfam" id="PF09148">
    <property type="entry name" value="DUF1934"/>
    <property type="match status" value="1"/>
</dbReference>
<dbReference type="Proteomes" id="UP001597497">
    <property type="component" value="Unassembled WGS sequence"/>
</dbReference>
<dbReference type="EMBL" id="JBHUMM010000044">
    <property type="protein sequence ID" value="MFD2673421.1"/>
    <property type="molecule type" value="Genomic_DNA"/>
</dbReference>
<dbReference type="Gene3D" id="2.40.128.20">
    <property type="match status" value="1"/>
</dbReference>
<dbReference type="InterPro" id="IPR012674">
    <property type="entry name" value="Calycin"/>
</dbReference>
<proteinExistence type="predicted"/>
<name>A0ABW5RFD4_9BACL</name>
<feature type="region of interest" description="Disordered" evidence="1">
    <location>
        <begin position="1"/>
        <end position="21"/>
    </location>
</feature>
<protein>
    <submittedName>
        <fullName evidence="2">DUF1934 domain-containing protein</fullName>
    </submittedName>
</protein>
<dbReference type="RefSeq" id="WP_379931011.1">
    <property type="nucleotide sequence ID" value="NZ_JBHUMM010000044.1"/>
</dbReference>
<evidence type="ECO:0000313" key="2">
    <source>
        <dbReference type="EMBL" id="MFD2673421.1"/>
    </source>
</evidence>
<evidence type="ECO:0000256" key="1">
    <source>
        <dbReference type="SAM" id="MobiDB-lite"/>
    </source>
</evidence>
<feature type="compositionally biased region" description="Basic and acidic residues" evidence="1">
    <location>
        <begin position="12"/>
        <end position="21"/>
    </location>
</feature>
<sequence>MKAEPASIQLHIESRQGEESVRQQLQGTRFQKASALYLRYEESDPAMGQTMTTIKINETQIKVIRHGDIESEQVFEEQQSHSGYYQFAHGKLLLRTENVQIRNELNEGKGSVAWSYDLYSEEQHVGHVDIQIHIQEDSQT</sequence>